<feature type="region of interest" description="Disordered" evidence="1">
    <location>
        <begin position="1"/>
        <end position="21"/>
    </location>
</feature>
<evidence type="ECO:0000256" key="1">
    <source>
        <dbReference type="SAM" id="MobiDB-lite"/>
    </source>
</evidence>
<dbReference type="EMBL" id="FORY01000005">
    <property type="protein sequence ID" value="SFJ46967.1"/>
    <property type="molecule type" value="Genomic_DNA"/>
</dbReference>
<evidence type="ECO:0000313" key="3">
    <source>
        <dbReference type="EMBL" id="SFJ46967.1"/>
    </source>
</evidence>
<dbReference type="AlphaFoldDB" id="A0A1I3RNY2"/>
<name>A0A1I3RNY2_9RHOB</name>
<dbReference type="InterPro" id="IPR036844">
    <property type="entry name" value="Hint_dom_sf"/>
</dbReference>
<dbReference type="Proteomes" id="UP000183299">
    <property type="component" value="Unassembled WGS sequence"/>
</dbReference>
<reference evidence="3 4" key="1">
    <citation type="submission" date="2016-10" db="EMBL/GenBank/DDBJ databases">
        <authorList>
            <person name="de Groot N.N."/>
        </authorList>
    </citation>
    <scope>NUCLEOTIDE SEQUENCE [LARGE SCALE GENOMIC DNA]</scope>
    <source>
        <strain evidence="3 4">CGMCC 1.8891</strain>
    </source>
</reference>
<dbReference type="Pfam" id="PF13403">
    <property type="entry name" value="Hint_2"/>
    <property type="match status" value="1"/>
</dbReference>
<dbReference type="STRING" id="576117.SAMN04488138_105157"/>
<keyword evidence="4" id="KW-1185">Reference proteome</keyword>
<dbReference type="RefSeq" id="WP_066599606.1">
    <property type="nucleotide sequence ID" value="NZ_FORY01000005.1"/>
</dbReference>
<protein>
    <submittedName>
        <fullName evidence="3">Hint domain-containing protein</fullName>
    </submittedName>
</protein>
<organism evidence="3 4">
    <name type="scientific">Celeribacter halophilus</name>
    <dbReference type="NCBI Taxonomy" id="576117"/>
    <lineage>
        <taxon>Bacteria</taxon>
        <taxon>Pseudomonadati</taxon>
        <taxon>Pseudomonadota</taxon>
        <taxon>Alphaproteobacteria</taxon>
        <taxon>Rhodobacterales</taxon>
        <taxon>Roseobacteraceae</taxon>
        <taxon>Celeribacter</taxon>
    </lineage>
</organism>
<sequence>MSQPLSGSQPRTNGLKQPMHRGVLQEKPSQTAWTVRRNRFAERPNYAQRRYDVLWLAKNGDICDSAISAPALPQFESAFNAFARGALLPTPQGPVAIEDLLPGDEVETIDNGVQRVEWIGSMTLDPKGTRAANAKPERLYRIMADSFGLGRPAPDLMLGTGARYLLRSDALKATYGTSQALAPVSGLVDGNSVIEVTPTSSVRSYHIGLARHSLLRVNGVELESYHPGITAAGQLYGDLRGRFMALFPHLETLGDFGALAQLRLSPTDVLELTRR</sequence>
<accession>A0A1I3RNY2</accession>
<dbReference type="SUPFAM" id="SSF51294">
    <property type="entry name" value="Hedgehog/intein (Hint) domain"/>
    <property type="match status" value="1"/>
</dbReference>
<feature type="domain" description="Hedgehog/Intein (Hint)" evidence="2">
    <location>
        <begin position="81"/>
        <end position="228"/>
    </location>
</feature>
<proteinExistence type="predicted"/>
<feature type="compositionally biased region" description="Polar residues" evidence="1">
    <location>
        <begin position="1"/>
        <end position="15"/>
    </location>
</feature>
<dbReference type="InterPro" id="IPR028992">
    <property type="entry name" value="Hedgehog/Intein_dom"/>
</dbReference>
<dbReference type="OrthoDB" id="6305173at2"/>
<gene>
    <name evidence="3" type="ORF">SAMN04488138_105157</name>
</gene>
<dbReference type="GeneID" id="98664820"/>
<evidence type="ECO:0000259" key="2">
    <source>
        <dbReference type="Pfam" id="PF13403"/>
    </source>
</evidence>
<evidence type="ECO:0000313" key="4">
    <source>
        <dbReference type="Proteomes" id="UP000183299"/>
    </source>
</evidence>